<organism evidence="1 2">
    <name type="scientific">Lysinibacillus fusiformis</name>
    <dbReference type="NCBI Taxonomy" id="28031"/>
    <lineage>
        <taxon>Bacteria</taxon>
        <taxon>Bacillati</taxon>
        <taxon>Bacillota</taxon>
        <taxon>Bacilli</taxon>
        <taxon>Bacillales</taxon>
        <taxon>Bacillaceae</taxon>
        <taxon>Lysinibacillus</taxon>
    </lineage>
</organism>
<protein>
    <submittedName>
        <fullName evidence="1">Uncharacterized protein</fullName>
    </submittedName>
</protein>
<dbReference type="Proteomes" id="UP000234956">
    <property type="component" value="Unassembled WGS sequence"/>
</dbReference>
<reference evidence="1 2" key="1">
    <citation type="submission" date="2017-10" db="EMBL/GenBank/DDBJ databases">
        <title>Draft genome of Lysinibacillus fusiformis strain Juneja, a laboratory-derived pathogen of Drosophila melanogaster.</title>
        <authorList>
            <person name="Smith B.R."/>
            <person name="Unckless R.L."/>
        </authorList>
    </citation>
    <scope>NUCLEOTIDE SEQUENCE [LARGE SCALE GENOMIC DNA]</scope>
    <source>
        <strain evidence="1 2">Juneja</strain>
    </source>
</reference>
<gene>
    <name evidence="1" type="ORF">CRI88_01990</name>
</gene>
<sequence length="62" mass="6682">MSEAAHRTPPGKGAGGTEINLSPCKVAFSAFDMIFFSCVLKMEWNDIGGGRLGIDFLVNKTF</sequence>
<accession>A0A2I0V4A5</accession>
<name>A0A2I0V4A5_9BACI</name>
<dbReference type="EMBL" id="PDFK01000001">
    <property type="protein sequence ID" value="PKU53123.1"/>
    <property type="molecule type" value="Genomic_DNA"/>
</dbReference>
<comment type="caution">
    <text evidence="1">The sequence shown here is derived from an EMBL/GenBank/DDBJ whole genome shotgun (WGS) entry which is preliminary data.</text>
</comment>
<dbReference type="AlphaFoldDB" id="A0A2I0V4A5"/>
<evidence type="ECO:0000313" key="1">
    <source>
        <dbReference type="EMBL" id="PKU53123.1"/>
    </source>
</evidence>
<evidence type="ECO:0000313" key="2">
    <source>
        <dbReference type="Proteomes" id="UP000234956"/>
    </source>
</evidence>
<proteinExistence type="predicted"/>